<sequence length="814" mass="91486">MVASIRRSFYPETVRINFVKRMSAGIVEVLQSGIGLDDIDNYHHMCRLLARFRCIHTLVEIEETPIYRELIVSAAGFTSTALTLWEWSPNSFAPLLTFWAKIATTHDSRDNNKASIAGDVISDALPKIVKLYLDSMLLVTSRVVTGESAADNPLEDNDGLVENITLLTNIVRSSYLTCAPVIISMFREMAGEYQNLLSSGQITEEALVTMESQLAWPTYAMALCINGRQPYKSLAEDDAIDADMFAIGMELDRLVQQRLTSPISVPPCEALELGFLQLYYSFRASYIGEQGYKTTSIFAKLSEVAGITDSAAVLELTMQKVMFNLKTWRTQTAVISRSLQLLHDMSIGYVSVRQITKLNTIKLLLANHNSDQFYFLSYIDEYKQRALYYSALARILMATESSTTTTFAEFAQPWSTMIDGMLSLPDSQFAQPNMRLSLIRILRDMRGFLSALSSRAGYTMFFNWIWPSRIQLVHRCLSLSKDPLIHVAALKFMSEFVFNRTQRLNFDISSPNGILIFREASKAMWEYGSHILKSTEPVRDIYKDRYKGVSVCFTILTRLFVGKYVAVGVMPLYGDDTLDKALKITVEMLKQFPISDVIAYPKLGKATLTMLETLLARTNLELVDLDNTAYEQIMRICVEAFDHAEVAVSSSACTVINSVVTNAIEGVEDGIARAEDLAELVHGRVDINQYLLKALLNIVLFEDRSNDWSFSRPLFCLMVLQFSFAMQYTEQIVQYQPAERRDDLVAALKALFSAAEFQLKSANRDAFTQALTQYRREVNTKNLIMMVPTDQTLGAPVQILGGSSDGEDASAMAD</sequence>
<protein>
    <submittedName>
        <fullName evidence="1">Uncharacterized protein</fullName>
    </submittedName>
</protein>
<proteinExistence type="predicted"/>
<name>A0ACC1JAI3_9FUNG</name>
<keyword evidence="2" id="KW-1185">Reference proteome</keyword>
<dbReference type="EMBL" id="JANBPW010001566">
    <property type="protein sequence ID" value="KAJ1944004.1"/>
    <property type="molecule type" value="Genomic_DNA"/>
</dbReference>
<dbReference type="Proteomes" id="UP001150603">
    <property type="component" value="Unassembled WGS sequence"/>
</dbReference>
<evidence type="ECO:0000313" key="2">
    <source>
        <dbReference type="Proteomes" id="UP001150603"/>
    </source>
</evidence>
<accession>A0ACC1JAI3</accession>
<reference evidence="1" key="1">
    <citation type="submission" date="2022-07" db="EMBL/GenBank/DDBJ databases">
        <title>Phylogenomic reconstructions and comparative analyses of Kickxellomycotina fungi.</title>
        <authorList>
            <person name="Reynolds N.K."/>
            <person name="Stajich J.E."/>
            <person name="Barry K."/>
            <person name="Grigoriev I.V."/>
            <person name="Crous P."/>
            <person name="Smith M.E."/>
        </authorList>
    </citation>
    <scope>NUCLEOTIDE SEQUENCE</scope>
    <source>
        <strain evidence="1">NRRL 5244</strain>
    </source>
</reference>
<organism evidence="1 2">
    <name type="scientific">Linderina macrospora</name>
    <dbReference type="NCBI Taxonomy" id="4868"/>
    <lineage>
        <taxon>Eukaryota</taxon>
        <taxon>Fungi</taxon>
        <taxon>Fungi incertae sedis</taxon>
        <taxon>Zoopagomycota</taxon>
        <taxon>Kickxellomycotina</taxon>
        <taxon>Kickxellomycetes</taxon>
        <taxon>Kickxellales</taxon>
        <taxon>Kickxellaceae</taxon>
        <taxon>Linderina</taxon>
    </lineage>
</organism>
<comment type="caution">
    <text evidence="1">The sequence shown here is derived from an EMBL/GenBank/DDBJ whole genome shotgun (WGS) entry which is preliminary data.</text>
</comment>
<evidence type="ECO:0000313" key="1">
    <source>
        <dbReference type="EMBL" id="KAJ1944004.1"/>
    </source>
</evidence>
<gene>
    <name evidence="1" type="ORF">FBU59_002727</name>
</gene>